<comment type="caution">
    <text evidence="1">The sequence shown here is derived from an EMBL/GenBank/DDBJ whole genome shotgun (WGS) entry which is preliminary data.</text>
</comment>
<gene>
    <name evidence="1" type="ORF">bcere0026_7450</name>
</gene>
<sequence length="41" mass="4601">MDQELLSAVDGLTHNNSQEYCNHVFYCGVCNVETEVVVKLV</sequence>
<dbReference type="AlphaFoldDB" id="C2XPZ2"/>
<dbReference type="EMBL" id="ACMP01000032">
    <property type="protein sequence ID" value="EEL72250.1"/>
    <property type="molecule type" value="Genomic_DNA"/>
</dbReference>
<organism evidence="1">
    <name type="scientific">Bacillus mycoides</name>
    <dbReference type="NCBI Taxonomy" id="1405"/>
    <lineage>
        <taxon>Bacteria</taxon>
        <taxon>Bacillati</taxon>
        <taxon>Bacillota</taxon>
        <taxon>Bacilli</taxon>
        <taxon>Bacillales</taxon>
        <taxon>Bacillaceae</taxon>
        <taxon>Bacillus</taxon>
        <taxon>Bacillus cereus group</taxon>
    </lineage>
</organism>
<dbReference type="Proteomes" id="UP000001753">
    <property type="component" value="Chromosome"/>
</dbReference>
<accession>C2PRU9</accession>
<reference evidence="1" key="1">
    <citation type="journal article" date="2012" name="Genome Res.">
        <title>Genomic characterization of the Bacillus cereus sensu lato species: Backdrop to the evolution of Bacillus anthracis.</title>
        <authorList>
            <person name="Zwick M.E."/>
            <person name="Joseph S.J."/>
            <person name="Didelot X."/>
            <person name="Chen P.E."/>
            <person name="Bishop-Lilly K.A."/>
            <person name="Stewart A.C."/>
            <person name="Willner K."/>
            <person name="Nolan N."/>
            <person name="Lentz S."/>
            <person name="Thomason M.K."/>
            <person name="Sozhamannan S."/>
            <person name="Mateczun A.J."/>
            <person name="Du L."/>
            <person name="Read T.D."/>
        </authorList>
    </citation>
    <scope>NUCLEOTIDE SEQUENCE [LARGE SCALE GENOMIC DNA]</scope>
    <source>
        <strain evidence="1">AH603</strain>
    </source>
</reference>
<name>C2XPZ2_BACMY</name>
<proteinExistence type="predicted"/>
<protein>
    <submittedName>
        <fullName evidence="1">Uncharacterized protein</fullName>
    </submittedName>
</protein>
<accession>C2XPZ2</accession>
<dbReference type="HOGENOM" id="CLU_3265283_0_0_9"/>
<evidence type="ECO:0000313" key="1">
    <source>
        <dbReference type="EMBL" id="EEL72250.1"/>
    </source>
</evidence>